<dbReference type="EMBL" id="LAZR01005240">
    <property type="protein sequence ID" value="KKN01619.1"/>
    <property type="molecule type" value="Genomic_DNA"/>
</dbReference>
<dbReference type="AlphaFoldDB" id="A0A0F9M798"/>
<protein>
    <submittedName>
        <fullName evidence="1">Uncharacterized protein</fullName>
    </submittedName>
</protein>
<proteinExistence type="predicted"/>
<sequence>MLIEFIGGKMDGEVGDVPIVYSSIKVPYCKPLNNNEYLTRQQFSESVKEPMFFVAVYHRKPATNKFYFDKIEEV</sequence>
<organism evidence="1">
    <name type="scientific">marine sediment metagenome</name>
    <dbReference type="NCBI Taxonomy" id="412755"/>
    <lineage>
        <taxon>unclassified sequences</taxon>
        <taxon>metagenomes</taxon>
        <taxon>ecological metagenomes</taxon>
    </lineage>
</organism>
<evidence type="ECO:0000313" key="1">
    <source>
        <dbReference type="EMBL" id="KKN01619.1"/>
    </source>
</evidence>
<gene>
    <name evidence="1" type="ORF">LCGC14_1125910</name>
</gene>
<comment type="caution">
    <text evidence="1">The sequence shown here is derived from an EMBL/GenBank/DDBJ whole genome shotgun (WGS) entry which is preliminary data.</text>
</comment>
<reference evidence="1" key="1">
    <citation type="journal article" date="2015" name="Nature">
        <title>Complex archaea that bridge the gap between prokaryotes and eukaryotes.</title>
        <authorList>
            <person name="Spang A."/>
            <person name="Saw J.H."/>
            <person name="Jorgensen S.L."/>
            <person name="Zaremba-Niedzwiedzka K."/>
            <person name="Martijn J."/>
            <person name="Lind A.E."/>
            <person name="van Eijk R."/>
            <person name="Schleper C."/>
            <person name="Guy L."/>
            <person name="Ettema T.J."/>
        </authorList>
    </citation>
    <scope>NUCLEOTIDE SEQUENCE</scope>
</reference>
<accession>A0A0F9M798</accession>
<name>A0A0F9M798_9ZZZZ</name>